<comment type="caution">
    <text evidence="1">The sequence shown here is derived from an EMBL/GenBank/DDBJ whole genome shotgun (WGS) entry which is preliminary data.</text>
</comment>
<organism evidence="1 2">
    <name type="scientific">Cellulomonas fimi</name>
    <dbReference type="NCBI Taxonomy" id="1708"/>
    <lineage>
        <taxon>Bacteria</taxon>
        <taxon>Bacillati</taxon>
        <taxon>Actinomycetota</taxon>
        <taxon>Actinomycetes</taxon>
        <taxon>Micrococcales</taxon>
        <taxon>Cellulomonadaceae</taxon>
        <taxon>Cellulomonas</taxon>
    </lineage>
</organism>
<name>A0A7Y0QHM6_CELFI</name>
<sequence length="351" mass="36152">MDQDEAREIKSQLADYVHELLAAHIEASRVEGDDTEIPARIGGREGGIALGLAPRLDGGYGVALRYRLGVPTTRRVVRRVAEQVGPTIDVRRTGRIRPLVAPAAGTNPTPRPPVVTAHALGETGRVRPLRPGISIAHADVSAGTLGAFVEVDGALHALSNYHVLVGGPAGAVGDAVLQPGRADGGRDPQDRVGALARFVPLDQGRVATVDAAVARLDEQQVDLDYPVGRITTTAPALGAEEVAKVGRTTGVTQGRVTAIELDDVVVGYGDGLGDIRFDDQIEVEGAAGAPFSRGGDSGSLVYRDDGVAIGLLFAGSETGGQNGSGLTYLNPIDAVLASLGAQLAGARRDAG</sequence>
<evidence type="ECO:0000313" key="2">
    <source>
        <dbReference type="Proteomes" id="UP000562124"/>
    </source>
</evidence>
<dbReference type="EMBL" id="JABCJJ010000008">
    <property type="protein sequence ID" value="NMR20039.1"/>
    <property type="molecule type" value="Genomic_DNA"/>
</dbReference>
<evidence type="ECO:0000313" key="1">
    <source>
        <dbReference type="EMBL" id="NMR20039.1"/>
    </source>
</evidence>
<reference evidence="1 2" key="1">
    <citation type="submission" date="2020-04" db="EMBL/GenBank/DDBJ databases">
        <title>Sequencing and Assembly of C. fimi.</title>
        <authorList>
            <person name="Ramsey A.R."/>
        </authorList>
    </citation>
    <scope>NUCLEOTIDE SEQUENCE [LARGE SCALE GENOMIC DNA]</scope>
    <source>
        <strain evidence="1 2">SB</strain>
    </source>
</reference>
<dbReference type="InterPro" id="IPR009003">
    <property type="entry name" value="Peptidase_S1_PA"/>
</dbReference>
<gene>
    <name evidence="1" type="ORF">HIR71_07350</name>
</gene>
<dbReference type="InterPro" id="IPR043504">
    <property type="entry name" value="Peptidase_S1_PA_chymotrypsin"/>
</dbReference>
<dbReference type="AlphaFoldDB" id="A0A7Y0QHM6"/>
<dbReference type="Proteomes" id="UP000562124">
    <property type="component" value="Unassembled WGS sequence"/>
</dbReference>
<dbReference type="Gene3D" id="2.40.10.10">
    <property type="entry name" value="Trypsin-like serine proteases"/>
    <property type="match status" value="1"/>
</dbReference>
<keyword evidence="2" id="KW-1185">Reference proteome</keyword>
<protein>
    <submittedName>
        <fullName evidence="1">Uncharacterized protein</fullName>
    </submittedName>
</protein>
<dbReference type="SUPFAM" id="SSF50494">
    <property type="entry name" value="Trypsin-like serine proteases"/>
    <property type="match status" value="1"/>
</dbReference>
<accession>A0A7Y0QHM6</accession>
<proteinExistence type="predicted"/>